<dbReference type="InterPro" id="IPR002295">
    <property type="entry name" value="N4/N6-MTase_EcoPI_Mod-like"/>
</dbReference>
<dbReference type="GO" id="GO:0032259">
    <property type="term" value="P:methylation"/>
    <property type="evidence" value="ECO:0007669"/>
    <property type="project" value="UniProtKB-KW"/>
</dbReference>
<dbReference type="InterPro" id="IPR001091">
    <property type="entry name" value="RM_Methyltransferase"/>
</dbReference>
<evidence type="ECO:0000259" key="7">
    <source>
        <dbReference type="Pfam" id="PF12564"/>
    </source>
</evidence>
<dbReference type="PRINTS" id="PR00508">
    <property type="entry name" value="S21N4MTFRASE"/>
</dbReference>
<dbReference type="RefSeq" id="WP_061415398.1">
    <property type="nucleotide sequence ID" value="NZ_KQ969521.1"/>
</dbReference>
<feature type="domain" description="DNA methylase N-4/N-6" evidence="6">
    <location>
        <begin position="193"/>
        <end position="513"/>
    </location>
</feature>
<dbReference type="PIRSF" id="PIRSF015855">
    <property type="entry name" value="TypeIII_Mtase_mKpnI"/>
    <property type="match status" value="1"/>
</dbReference>
<evidence type="ECO:0000256" key="1">
    <source>
        <dbReference type="ARBA" id="ARBA00006594"/>
    </source>
</evidence>
<dbReference type="GO" id="GO:0009307">
    <property type="term" value="P:DNA restriction-modification system"/>
    <property type="evidence" value="ECO:0007669"/>
    <property type="project" value="UniProtKB-KW"/>
</dbReference>
<dbReference type="EC" id="2.1.1.72" evidence="8"/>
<evidence type="ECO:0000259" key="6">
    <source>
        <dbReference type="Pfam" id="PF01555"/>
    </source>
</evidence>
<dbReference type="Gene3D" id="3.40.50.150">
    <property type="entry name" value="Vaccinia Virus protein VP39"/>
    <property type="match status" value="1"/>
</dbReference>
<keyword evidence="4" id="KW-0949">S-adenosyl-L-methionine</keyword>
<dbReference type="InterPro" id="IPR029063">
    <property type="entry name" value="SAM-dependent_MTases_sf"/>
</dbReference>
<keyword evidence="5" id="KW-0680">Restriction system</keyword>
<keyword evidence="3 8" id="KW-0808">Transferase</keyword>
<dbReference type="Proteomes" id="UP000070678">
    <property type="component" value="Unassembled WGS sequence"/>
</dbReference>
<dbReference type="AlphaFoldDB" id="A0A139NXN4"/>
<dbReference type="EMBL" id="LQNX01000061">
    <property type="protein sequence ID" value="KXT80765.1"/>
    <property type="molecule type" value="Genomic_DNA"/>
</dbReference>
<gene>
    <name evidence="8" type="ORF">SORDD15_01132</name>
</gene>
<dbReference type="InterPro" id="IPR022221">
    <property type="entry name" value="TypeIII_RM_meth"/>
</dbReference>
<comment type="caution">
    <text evidence="8">The sequence shown here is derived from an EMBL/GenBank/DDBJ whole genome shotgun (WGS) entry which is preliminary data.</text>
</comment>
<dbReference type="OrthoDB" id="9800801at2"/>
<evidence type="ECO:0000256" key="4">
    <source>
        <dbReference type="ARBA" id="ARBA00022691"/>
    </source>
</evidence>
<dbReference type="PATRIC" id="fig|1303.78.peg.1198"/>
<dbReference type="InterPro" id="IPR002052">
    <property type="entry name" value="DNA_methylase_N6_adenine_CS"/>
</dbReference>
<dbReference type="InterPro" id="IPR002941">
    <property type="entry name" value="DNA_methylase_N4/N6"/>
</dbReference>
<evidence type="ECO:0000313" key="8">
    <source>
        <dbReference type="EMBL" id="KXT80765.1"/>
    </source>
</evidence>
<evidence type="ECO:0000256" key="5">
    <source>
        <dbReference type="ARBA" id="ARBA00022747"/>
    </source>
</evidence>
<evidence type="ECO:0000256" key="2">
    <source>
        <dbReference type="ARBA" id="ARBA00022603"/>
    </source>
</evidence>
<dbReference type="GO" id="GO:0009007">
    <property type="term" value="F:site-specific DNA-methyltransferase (adenine-specific) activity"/>
    <property type="evidence" value="ECO:0007669"/>
    <property type="project" value="UniProtKB-EC"/>
</dbReference>
<organism evidence="8 9">
    <name type="scientific">Streptococcus oralis</name>
    <dbReference type="NCBI Taxonomy" id="1303"/>
    <lineage>
        <taxon>Bacteria</taxon>
        <taxon>Bacillati</taxon>
        <taxon>Bacillota</taxon>
        <taxon>Bacilli</taxon>
        <taxon>Lactobacillales</taxon>
        <taxon>Streptococcaceae</taxon>
        <taxon>Streptococcus</taxon>
    </lineage>
</organism>
<sequence length="644" mass="74776">MKHELEQVLAKNPNFLVDGVLNKNKLAELARQYNPELLNQLMSHEKVASHFFSKLQDGVLIFKKDVFLQFLNNKEFLPDSFTAYKTKIGLGTADRNYLSENKEVVLNFPYKDCVLEGGQTKDDAKRQEIFFNETLAPAEINRLLDEKVLRNFKRYDKDGEHEVKELKDRDNLIIKGNNLLALHSLKKRFGGQVKLIYIDPPYNTGSDSFGYNDNFNRSTWLTFMKNRLTIAKDLLRTDGVIIVQISFHEFPYLRVMMDELFTEENHKMDVNVLVRHPERSLTGDKEFNDVLEYALVYSKLSNYKLPKKKIMKTIEDYQYDFDFPETPYDTFKVGEKNINVYLPDDITITRSEGHEGGLKSMSIRGSIREKNSSGRFYVSHLEGLIDKYPEGTVFTVPNMGDDGREFRIFELPKNGNKNGFYYPGKPIGSDYTLKPYPNFVDFVQQYNSVNSEGDVSFRNGKKPEEYIRYYLEMFTKEGDIVLDYHLGSGTTAAVAHKMNRQYIGIEQMDYIETVSVERLKKVIDGEQGGISKDVNWTGGGSFVYCELKNDAQDFKNTVLEAREPETLSQLFEQAKKSSFLSYRVDPKKLKKQEFEKLSLAEQKQVLLELVDNNNLYVNYSEIDDNDYDIIEQEKKLNRQFYGEE</sequence>
<dbReference type="PROSITE" id="PS00092">
    <property type="entry name" value="N6_MTASE"/>
    <property type="match status" value="1"/>
</dbReference>
<reference evidence="8 9" key="1">
    <citation type="submission" date="2016-01" db="EMBL/GenBank/DDBJ databases">
        <title>Highly variable Streptococcus oralis are common among viridans streptococci isolated from primates.</title>
        <authorList>
            <person name="Denapaite D."/>
            <person name="Rieger M."/>
            <person name="Koendgen S."/>
            <person name="Brueckner R."/>
            <person name="Ochigava I."/>
            <person name="Kappeler P."/>
            <person name="Maetz-Rensing K."/>
            <person name="Leendertz F."/>
            <person name="Hakenbeck R."/>
        </authorList>
    </citation>
    <scope>NUCLEOTIDE SEQUENCE [LARGE SCALE GENOMIC DNA]</scope>
    <source>
        <strain evidence="8 9">DD15</strain>
    </source>
</reference>
<dbReference type="GO" id="GO:0008170">
    <property type="term" value="F:N-methyltransferase activity"/>
    <property type="evidence" value="ECO:0007669"/>
    <property type="project" value="InterPro"/>
</dbReference>
<feature type="domain" description="Type III restriction/modification enzyme methylation subunit" evidence="7">
    <location>
        <begin position="34"/>
        <end position="90"/>
    </location>
</feature>
<evidence type="ECO:0000256" key="3">
    <source>
        <dbReference type="ARBA" id="ARBA00022679"/>
    </source>
</evidence>
<keyword evidence="2 8" id="KW-0489">Methyltransferase</keyword>
<proteinExistence type="inferred from homology"/>
<dbReference type="Pfam" id="PF01555">
    <property type="entry name" value="N6_N4_Mtase"/>
    <property type="match status" value="1"/>
</dbReference>
<dbReference type="Pfam" id="PF12564">
    <property type="entry name" value="TypeIII_RM_meth"/>
    <property type="match status" value="1"/>
</dbReference>
<name>A0A139NXN4_STROR</name>
<comment type="similarity">
    <text evidence="1">Belongs to the N(4)/N(6)-methyltransferase family.</text>
</comment>
<dbReference type="GO" id="GO:0003677">
    <property type="term" value="F:DNA binding"/>
    <property type="evidence" value="ECO:0007669"/>
    <property type="project" value="InterPro"/>
</dbReference>
<evidence type="ECO:0000313" key="9">
    <source>
        <dbReference type="Proteomes" id="UP000070678"/>
    </source>
</evidence>
<accession>A0A139NXN4</accession>
<protein>
    <submittedName>
        <fullName evidence="8">Type III restriction-modification system methylation subunit</fullName>
        <ecNumber evidence="8">2.1.1.72</ecNumber>
    </submittedName>
</protein>
<dbReference type="SUPFAM" id="SSF53335">
    <property type="entry name" value="S-adenosyl-L-methionine-dependent methyltransferases"/>
    <property type="match status" value="1"/>
</dbReference>